<dbReference type="RefSeq" id="WP_317903194.1">
    <property type="nucleotide sequence ID" value="NZ_JAIRBC010000024.1"/>
</dbReference>
<dbReference type="EMBL" id="JAIRBC010000024">
    <property type="protein sequence ID" value="MCG2462052.1"/>
    <property type="molecule type" value="Genomic_DNA"/>
</dbReference>
<sequence length="66" mass="7272">MRYAVKEAGLQNPVLTNRNGIRGRYTGISKHIIVTSEDYQNRIWVDVAGIGGKKMPLPGEVSVITC</sequence>
<dbReference type="AlphaFoldDB" id="A0AAE3EYI3"/>
<name>A0AAE3EYI3_9FLAO</name>
<reference evidence="1" key="1">
    <citation type="submission" date="2023-02" db="EMBL/GenBank/DDBJ databases">
        <title>Genome of Flavobacteriaceae gen. nov. sp. strain F89.</title>
        <authorList>
            <person name="Wang Y."/>
        </authorList>
    </citation>
    <scope>NUCLEOTIDE SEQUENCE</scope>
    <source>
        <strain evidence="1">F89</strain>
    </source>
</reference>
<accession>A0AAE3EYI3</accession>
<dbReference type="Proteomes" id="UP001200642">
    <property type="component" value="Unassembled WGS sequence"/>
</dbReference>
<proteinExistence type="predicted"/>
<comment type="caution">
    <text evidence="1">The sequence shown here is derived from an EMBL/GenBank/DDBJ whole genome shotgun (WGS) entry which is preliminary data.</text>
</comment>
<protein>
    <submittedName>
        <fullName evidence="1">Uncharacterized protein</fullName>
    </submittedName>
</protein>
<keyword evidence="2" id="KW-1185">Reference proteome</keyword>
<organism evidence="1 2">
    <name type="scientific">Cerina litoralis</name>
    <dbReference type="NCBI Taxonomy" id="2874477"/>
    <lineage>
        <taxon>Bacteria</taxon>
        <taxon>Pseudomonadati</taxon>
        <taxon>Bacteroidota</taxon>
        <taxon>Flavobacteriia</taxon>
        <taxon>Flavobacteriales</taxon>
        <taxon>Flavobacteriaceae</taxon>
        <taxon>Cerina</taxon>
    </lineage>
</organism>
<evidence type="ECO:0000313" key="1">
    <source>
        <dbReference type="EMBL" id="MCG2462052.1"/>
    </source>
</evidence>
<evidence type="ECO:0000313" key="2">
    <source>
        <dbReference type="Proteomes" id="UP001200642"/>
    </source>
</evidence>
<gene>
    <name evidence="1" type="ORF">K8352_14930</name>
</gene>